<keyword evidence="5" id="KW-1185">Reference proteome</keyword>
<evidence type="ECO:0000256" key="2">
    <source>
        <dbReference type="PROSITE-ProRule" id="PRU00335"/>
    </source>
</evidence>
<evidence type="ECO:0000313" key="5">
    <source>
        <dbReference type="Proteomes" id="UP001501442"/>
    </source>
</evidence>
<evidence type="ECO:0000313" key="4">
    <source>
        <dbReference type="EMBL" id="GAA4619845.1"/>
    </source>
</evidence>
<reference evidence="5" key="1">
    <citation type="journal article" date="2019" name="Int. J. Syst. Evol. Microbiol.">
        <title>The Global Catalogue of Microorganisms (GCM) 10K type strain sequencing project: providing services to taxonomists for standard genome sequencing and annotation.</title>
        <authorList>
            <consortium name="The Broad Institute Genomics Platform"/>
            <consortium name="The Broad Institute Genome Sequencing Center for Infectious Disease"/>
            <person name="Wu L."/>
            <person name="Ma J."/>
        </authorList>
    </citation>
    <scope>NUCLEOTIDE SEQUENCE [LARGE SCALE GENOMIC DNA]</scope>
    <source>
        <strain evidence="5">JCM 17939</strain>
    </source>
</reference>
<protein>
    <recommendedName>
        <fullName evidence="3">HTH tetR-type domain-containing protein</fullName>
    </recommendedName>
</protein>
<dbReference type="Pfam" id="PF00440">
    <property type="entry name" value="TetR_N"/>
    <property type="match status" value="1"/>
</dbReference>
<dbReference type="InterPro" id="IPR050109">
    <property type="entry name" value="HTH-type_TetR-like_transc_reg"/>
</dbReference>
<gene>
    <name evidence="4" type="ORF">GCM10023196_001480</name>
</gene>
<accession>A0ABP8U0Y7</accession>
<evidence type="ECO:0000256" key="1">
    <source>
        <dbReference type="ARBA" id="ARBA00023125"/>
    </source>
</evidence>
<feature type="DNA-binding region" description="H-T-H motif" evidence="2">
    <location>
        <begin position="37"/>
        <end position="56"/>
    </location>
</feature>
<dbReference type="RefSeq" id="WP_345428240.1">
    <property type="nucleotide sequence ID" value="NZ_BAABHK010000001.1"/>
</dbReference>
<evidence type="ECO:0000259" key="3">
    <source>
        <dbReference type="PROSITE" id="PS50977"/>
    </source>
</evidence>
<dbReference type="Proteomes" id="UP001501442">
    <property type="component" value="Unassembled WGS sequence"/>
</dbReference>
<organism evidence="4 5">
    <name type="scientific">Actinoallomurus vinaceus</name>
    <dbReference type="NCBI Taxonomy" id="1080074"/>
    <lineage>
        <taxon>Bacteria</taxon>
        <taxon>Bacillati</taxon>
        <taxon>Actinomycetota</taxon>
        <taxon>Actinomycetes</taxon>
        <taxon>Streptosporangiales</taxon>
        <taxon>Thermomonosporaceae</taxon>
        <taxon>Actinoallomurus</taxon>
    </lineage>
</organism>
<dbReference type="Gene3D" id="1.10.10.60">
    <property type="entry name" value="Homeodomain-like"/>
    <property type="match status" value="1"/>
</dbReference>
<dbReference type="EMBL" id="BAABHK010000001">
    <property type="protein sequence ID" value="GAA4619845.1"/>
    <property type="molecule type" value="Genomic_DNA"/>
</dbReference>
<proteinExistence type="predicted"/>
<keyword evidence="1 2" id="KW-0238">DNA-binding</keyword>
<dbReference type="PANTHER" id="PTHR30055">
    <property type="entry name" value="HTH-TYPE TRANSCRIPTIONAL REGULATOR RUTR"/>
    <property type="match status" value="1"/>
</dbReference>
<dbReference type="InterPro" id="IPR009057">
    <property type="entry name" value="Homeodomain-like_sf"/>
</dbReference>
<dbReference type="PANTHER" id="PTHR30055:SF146">
    <property type="entry name" value="HTH-TYPE TRANSCRIPTIONAL DUAL REGULATOR CECR"/>
    <property type="match status" value="1"/>
</dbReference>
<feature type="domain" description="HTH tetR-type" evidence="3">
    <location>
        <begin position="14"/>
        <end position="74"/>
    </location>
</feature>
<dbReference type="SUPFAM" id="SSF46689">
    <property type="entry name" value="Homeodomain-like"/>
    <property type="match status" value="1"/>
</dbReference>
<comment type="caution">
    <text evidence="4">The sequence shown here is derived from an EMBL/GenBank/DDBJ whole genome shotgun (WGS) entry which is preliminary data.</text>
</comment>
<dbReference type="Gene3D" id="1.10.357.10">
    <property type="entry name" value="Tetracycline Repressor, domain 2"/>
    <property type="match status" value="1"/>
</dbReference>
<dbReference type="PROSITE" id="PS50977">
    <property type="entry name" value="HTH_TETR_2"/>
    <property type="match status" value="1"/>
</dbReference>
<dbReference type="InterPro" id="IPR001647">
    <property type="entry name" value="HTH_TetR"/>
</dbReference>
<name>A0ABP8U0Y7_9ACTN</name>
<sequence>MPSKTSQRTLSTAEERRATVMRTAIDAFAARGYYGTTTTEVAKHAGISQAYLYRLFPDKEALFVAVVDHCAQRIRECLADGAARAESGDPQAVLASMAEAYARLIADRGLLMVVMQANCAASEPAIRDAVQALYARQVEYVRAASGAAEEQIQEFFARGFLCNAVVAMEAEGLDTPWARTLTLGLRHYPAE</sequence>
<dbReference type="PRINTS" id="PR00455">
    <property type="entry name" value="HTHTETR"/>
</dbReference>